<dbReference type="InterPro" id="IPR006311">
    <property type="entry name" value="TAT_signal"/>
</dbReference>
<keyword evidence="2" id="KW-1185">Reference proteome</keyword>
<name>A0A368X805_9BURK</name>
<gene>
    <name evidence="1" type="ORF">DES41_11639</name>
</gene>
<sequence length="181" mass="19034">MTQEQAIHGPLLSRRALLETAAAAGVALGLAAVSMPAALAQAQPPAGGLAAADFHRLSQFLTGGEPLDAALAARYQAVLRKRDPAFDQAAQDLLRLVDGSQAAHVDALLQQPQLAEGPLHDTLKRIVSAWYLGIVGDDNGTELVAYANALMYRPTRGILDIPSYGSGPDTWGQKPQTESTT</sequence>
<dbReference type="InterPro" id="IPR024651">
    <property type="entry name" value="FAD-SLDH_ssu"/>
</dbReference>
<organism evidence="1 2">
    <name type="scientific">Pseudorhodoferax soli</name>
    <dbReference type="NCBI Taxonomy" id="545864"/>
    <lineage>
        <taxon>Bacteria</taxon>
        <taxon>Pseudomonadati</taxon>
        <taxon>Pseudomonadota</taxon>
        <taxon>Betaproteobacteria</taxon>
        <taxon>Burkholderiales</taxon>
        <taxon>Comamonadaceae</taxon>
    </lineage>
</organism>
<accession>A0A368X805</accession>
<reference evidence="1 2" key="1">
    <citation type="submission" date="2018-07" db="EMBL/GenBank/DDBJ databases">
        <title>Genomic Encyclopedia of Type Strains, Phase IV (KMG-IV): sequencing the most valuable type-strain genomes for metagenomic binning, comparative biology and taxonomic classification.</title>
        <authorList>
            <person name="Goeker M."/>
        </authorList>
    </citation>
    <scope>NUCLEOTIDE SEQUENCE [LARGE SCALE GENOMIC DNA]</scope>
    <source>
        <strain evidence="1 2">DSM 21634</strain>
    </source>
</reference>
<dbReference type="AlphaFoldDB" id="A0A368X805"/>
<evidence type="ECO:0000313" key="1">
    <source>
        <dbReference type="EMBL" id="RCW64132.1"/>
    </source>
</evidence>
<protein>
    <submittedName>
        <fullName evidence="1">D-sorbitol dehydrogenase-like protein</fullName>
    </submittedName>
</protein>
<evidence type="ECO:0000313" key="2">
    <source>
        <dbReference type="Proteomes" id="UP000252884"/>
    </source>
</evidence>
<proteinExistence type="predicted"/>
<comment type="caution">
    <text evidence="1">The sequence shown here is derived from an EMBL/GenBank/DDBJ whole genome shotgun (WGS) entry which is preliminary data.</text>
</comment>
<dbReference type="OrthoDB" id="8635030at2"/>
<dbReference type="Pfam" id="PF12318">
    <property type="entry name" value="FAD-SLDH"/>
    <property type="match status" value="1"/>
</dbReference>
<dbReference type="EMBL" id="QPJK01000016">
    <property type="protein sequence ID" value="RCW64132.1"/>
    <property type="molecule type" value="Genomic_DNA"/>
</dbReference>
<dbReference type="RefSeq" id="WP_114472420.1">
    <property type="nucleotide sequence ID" value="NZ_QPJK01000016.1"/>
</dbReference>
<dbReference type="Proteomes" id="UP000252884">
    <property type="component" value="Unassembled WGS sequence"/>
</dbReference>
<dbReference type="PROSITE" id="PS51318">
    <property type="entry name" value="TAT"/>
    <property type="match status" value="1"/>
</dbReference>